<evidence type="ECO:0008006" key="3">
    <source>
        <dbReference type="Google" id="ProtNLM"/>
    </source>
</evidence>
<keyword evidence="2" id="KW-1185">Reference proteome</keyword>
<dbReference type="Proteomes" id="UP000730482">
    <property type="component" value="Unassembled WGS sequence"/>
</dbReference>
<evidence type="ECO:0000313" key="2">
    <source>
        <dbReference type="Proteomes" id="UP000730482"/>
    </source>
</evidence>
<comment type="caution">
    <text evidence="1">The sequence shown here is derived from an EMBL/GenBank/DDBJ whole genome shotgun (WGS) entry which is preliminary data.</text>
</comment>
<gene>
    <name evidence="1" type="ORF">KGQ19_10575</name>
</gene>
<accession>A0ABS5KMN2</accession>
<dbReference type="EMBL" id="JAAFYZ010000026">
    <property type="protein sequence ID" value="MBS2547318.1"/>
    <property type="molecule type" value="Genomic_DNA"/>
</dbReference>
<dbReference type="RefSeq" id="WP_212008919.1">
    <property type="nucleotide sequence ID" value="NZ_JAAFYZ010000026.1"/>
</dbReference>
<reference evidence="1 2" key="1">
    <citation type="submission" date="2020-02" db="EMBL/GenBank/DDBJ databases">
        <title>Acidophilic actinobacteria isolated from forest soil.</title>
        <authorList>
            <person name="Golinska P."/>
        </authorList>
    </citation>
    <scope>NUCLEOTIDE SEQUENCE [LARGE SCALE GENOMIC DNA]</scope>
    <source>
        <strain evidence="1 2">NL8</strain>
    </source>
</reference>
<protein>
    <recommendedName>
        <fullName evidence="3">LigA protein</fullName>
    </recommendedName>
</protein>
<evidence type="ECO:0000313" key="1">
    <source>
        <dbReference type="EMBL" id="MBS2547318.1"/>
    </source>
</evidence>
<sequence length="339" mass="34199">MTHDLKTVLEDHVAAEYADAPVSTFDLGRAREDGRRRVLASRLAPIGGGVAVVAACALVVNGLGGTSPAGAGTAAASAAAGHGFTGTDPLTKGARFGWLPAGFQATAHDSGDYGNGVTAQTSQSYSNTSTTAPALVLTSSATEPYEPAGTTRKPVTVAGSQRAYLVTNPYVVPAALSVDWQTASGSWLRLSGTIAGDQEATLLKVADSAAADGTAVPLPIHIEGLPKGFTLETAELDDPAAIGVDGFNVVLAYHKPGDPSPSFSITASGGKSVTATNPHIVSAEPKGGTCEDSDGLHICVQDDQHGSDPLASIGGAKGLLDRITSLGTDPANWTTNVVS</sequence>
<organism evidence="1 2">
    <name type="scientific">Catenulispora pinistramenti</name>
    <dbReference type="NCBI Taxonomy" id="2705254"/>
    <lineage>
        <taxon>Bacteria</taxon>
        <taxon>Bacillati</taxon>
        <taxon>Actinomycetota</taxon>
        <taxon>Actinomycetes</taxon>
        <taxon>Catenulisporales</taxon>
        <taxon>Catenulisporaceae</taxon>
        <taxon>Catenulispora</taxon>
    </lineage>
</organism>
<name>A0ABS5KMN2_9ACTN</name>
<proteinExistence type="predicted"/>